<dbReference type="Proteomes" id="UP000006281">
    <property type="component" value="Chromosome"/>
</dbReference>
<dbReference type="Gene3D" id="3.40.50.1460">
    <property type="match status" value="1"/>
</dbReference>
<proteinExistence type="predicted"/>
<dbReference type="RefSeq" id="WP_015102979.1">
    <property type="nucleotide sequence ID" value="NC_019673.1"/>
</dbReference>
<evidence type="ECO:0008006" key="3">
    <source>
        <dbReference type="Google" id="ProtNLM"/>
    </source>
</evidence>
<dbReference type="eggNOG" id="COG4249">
    <property type="taxonomic scope" value="Bacteria"/>
</dbReference>
<dbReference type="KEGG" id="sesp:BN6_56080"/>
<gene>
    <name evidence="1" type="ordered locus">BN6_56080</name>
</gene>
<keyword evidence="2" id="KW-1185">Reference proteome</keyword>
<accession>K0K5I7</accession>
<dbReference type="OrthoDB" id="3542505at2"/>
<dbReference type="STRING" id="1179773.BN6_56080"/>
<dbReference type="BioCyc" id="SESP1179773:BN6_RS27055-MONOMER"/>
<evidence type="ECO:0000313" key="1">
    <source>
        <dbReference type="EMBL" id="CCH32867.1"/>
    </source>
</evidence>
<protein>
    <recommendedName>
        <fullName evidence="3">Caspase domain-containing protein</fullName>
    </recommendedName>
</protein>
<sequence length="394" mass="42928">MRLPDPDKSYAVFLGTTKYSGDLVDRPLPAVRGNVTDLIAALTDHEHGSFLPDHCIDLVDVDDATHILRTIETTARKATDTFLLYVAGHAFPKDPGGNELFLFLPGTDLARTLWWRDALPYAEIRDVLHHSVPANRIVIVDTCFAGMALTEAMAADARQLFDVTGAYTLAAVGPNSRAIALRDAPHTVFTGLLLELLTTGVPGLGELLSFPRVFPYLRARLLDERREEPHQRSSGTAEHLGVVRNRGLNGAWALPEDMARDLVSREPAARAAVLDKFEDLFHTGTAAVKVRVRALVVPMIDDDSRMVAEKAADLLDRFHPDWPRRPGRRSALHKHLTDPWLLTFSPVLAAVATVMLWPVANLASLAISIPAAACGHIVAAAMSARVSTPDGVGH</sequence>
<dbReference type="PATRIC" id="fig|1179773.3.peg.5651"/>
<dbReference type="EMBL" id="HE804045">
    <property type="protein sequence ID" value="CCH32867.1"/>
    <property type="molecule type" value="Genomic_DNA"/>
</dbReference>
<dbReference type="AlphaFoldDB" id="K0K5I7"/>
<dbReference type="HOGENOM" id="CLU_699984_0_0_11"/>
<dbReference type="NCBIfam" id="NF047832">
    <property type="entry name" value="caspase_w_EACC1"/>
    <property type="match status" value="1"/>
</dbReference>
<organism evidence="1 2">
    <name type="scientific">Saccharothrix espanaensis (strain ATCC 51144 / DSM 44229 / JCM 9112 / NBRC 15066 / NRRL 15764)</name>
    <dbReference type="NCBI Taxonomy" id="1179773"/>
    <lineage>
        <taxon>Bacteria</taxon>
        <taxon>Bacillati</taxon>
        <taxon>Actinomycetota</taxon>
        <taxon>Actinomycetes</taxon>
        <taxon>Pseudonocardiales</taxon>
        <taxon>Pseudonocardiaceae</taxon>
        <taxon>Saccharothrix</taxon>
    </lineage>
</organism>
<name>K0K5I7_SACES</name>
<evidence type="ECO:0000313" key="2">
    <source>
        <dbReference type="Proteomes" id="UP000006281"/>
    </source>
</evidence>
<reference evidence="1 2" key="1">
    <citation type="journal article" date="2012" name="BMC Genomics">
        <title>Complete genome sequence of Saccharothrix espanaensis DSM 44229T and comparison to the other completely sequenced Pseudonocardiaceae.</title>
        <authorList>
            <person name="Strobel T."/>
            <person name="Al-Dilaimi A."/>
            <person name="Blom J."/>
            <person name="Gessner A."/>
            <person name="Kalinowski J."/>
            <person name="Luzhetska M."/>
            <person name="Puhler A."/>
            <person name="Szczepanowski R."/>
            <person name="Bechthold A."/>
            <person name="Ruckert C."/>
        </authorList>
    </citation>
    <scope>NUCLEOTIDE SEQUENCE [LARGE SCALE GENOMIC DNA]</scope>
    <source>
        <strain evidence="2">ATCC 51144 / DSM 44229 / JCM 9112 / NBRC 15066 / NRRL 15764</strain>
    </source>
</reference>